<evidence type="ECO:0000313" key="1">
    <source>
        <dbReference type="EMBL" id="GAT47154.1"/>
    </source>
</evidence>
<protein>
    <submittedName>
        <fullName evidence="1">Uncharacterized protein</fullName>
    </submittedName>
</protein>
<proteinExistence type="predicted"/>
<name>A0ABQ0L9K5_MYCCL</name>
<evidence type="ECO:0000313" key="2">
    <source>
        <dbReference type="Proteomes" id="UP000815677"/>
    </source>
</evidence>
<gene>
    <name evidence="1" type="ORF">MCHLO_04634</name>
</gene>
<organism evidence="1 2">
    <name type="scientific">Mycena chlorophos</name>
    <name type="common">Agaric fungus</name>
    <name type="synonym">Agaricus chlorophos</name>
    <dbReference type="NCBI Taxonomy" id="658473"/>
    <lineage>
        <taxon>Eukaryota</taxon>
        <taxon>Fungi</taxon>
        <taxon>Dikarya</taxon>
        <taxon>Basidiomycota</taxon>
        <taxon>Agaricomycotina</taxon>
        <taxon>Agaricomycetes</taxon>
        <taxon>Agaricomycetidae</taxon>
        <taxon>Agaricales</taxon>
        <taxon>Marasmiineae</taxon>
        <taxon>Mycenaceae</taxon>
        <taxon>Mycena</taxon>
    </lineage>
</organism>
<sequence>MKDTRRELSCNIPPFRIKRSARSTGTAHVSTSITESSSDVVSASSHSRSFCFVDATLRLHGEGSFESVSLSERAQSDFSRRHLDDDAGGVCLDASSWSSFRKFRLASSQSGELPELHSLGKVYPVRLGEPLEAKGNKQSGIERRLFERGM</sequence>
<keyword evidence="2" id="KW-1185">Reference proteome</keyword>
<reference evidence="1" key="1">
    <citation type="submission" date="2014-09" db="EMBL/GenBank/DDBJ databases">
        <title>Genome sequence of the luminous mushroom Mycena chlorophos for searching fungal bioluminescence genes.</title>
        <authorList>
            <person name="Tanaka Y."/>
            <person name="Kasuga D."/>
            <person name="Oba Y."/>
            <person name="Hase S."/>
            <person name="Sato K."/>
            <person name="Oba Y."/>
            <person name="Sakakibara Y."/>
        </authorList>
    </citation>
    <scope>NUCLEOTIDE SEQUENCE</scope>
</reference>
<dbReference type="EMBL" id="DF843160">
    <property type="protein sequence ID" value="GAT47154.1"/>
    <property type="molecule type" value="Genomic_DNA"/>
</dbReference>
<accession>A0ABQ0L9K5</accession>
<dbReference type="Proteomes" id="UP000815677">
    <property type="component" value="Unassembled WGS sequence"/>
</dbReference>